<dbReference type="GO" id="GO:0051020">
    <property type="term" value="F:GTPase binding"/>
    <property type="evidence" value="ECO:0007669"/>
    <property type="project" value="TreeGrafter"/>
</dbReference>
<gene>
    <name evidence="3" type="ORF">EVG20_g3592</name>
</gene>
<dbReference type="CDD" id="cd15473">
    <property type="entry name" value="Myo5p-like_CBD_DIL_ANK"/>
    <property type="match status" value="1"/>
</dbReference>
<feature type="domain" description="Dilute" evidence="2">
    <location>
        <begin position="322"/>
        <end position="656"/>
    </location>
</feature>
<evidence type="ECO:0000259" key="2">
    <source>
        <dbReference type="PROSITE" id="PS51126"/>
    </source>
</evidence>
<feature type="region of interest" description="Disordered" evidence="1">
    <location>
        <begin position="237"/>
        <end position="260"/>
    </location>
</feature>
<dbReference type="SUPFAM" id="SSF48403">
    <property type="entry name" value="Ankyrin repeat"/>
    <property type="match status" value="1"/>
</dbReference>
<dbReference type="PROSITE" id="PS51126">
    <property type="entry name" value="DILUTE"/>
    <property type="match status" value="1"/>
</dbReference>
<dbReference type="InterPro" id="IPR052072">
    <property type="entry name" value="Vascular_dev_regulator"/>
</dbReference>
<protein>
    <recommendedName>
        <fullName evidence="2">Dilute domain-containing protein</fullName>
    </recommendedName>
</protein>
<dbReference type="EMBL" id="SEOQ01000164">
    <property type="protein sequence ID" value="TFY68372.1"/>
    <property type="molecule type" value="Genomic_DNA"/>
</dbReference>
<dbReference type="AlphaFoldDB" id="A0A4Y9Z1H4"/>
<dbReference type="InterPro" id="IPR036770">
    <property type="entry name" value="Ankyrin_rpt-contain_sf"/>
</dbReference>
<dbReference type="InterPro" id="IPR002110">
    <property type="entry name" value="Ankyrin_rpt"/>
</dbReference>
<dbReference type="SMART" id="SM01132">
    <property type="entry name" value="DIL"/>
    <property type="match status" value="1"/>
</dbReference>
<sequence length="893" mass="99828">MASSSLPPIDLSPEPDLHPIYPSISFLAPLLSSHSGLAPAQKAELVSHCLYRAAIFGDLSLLSFLLTDPHSQPFVDLSVTDEDGLGLISITILGFGSESDRDVEREESVRLLISEGADVNTPDNAGWTALHHAALMSPPTLISHLLTHGCSPFSVTRRKLTPLDIVTAHTTMPGREDVALLLSEAMRGEGWTGGRMEERRKALDKRMIRRGKQRSLRDHVSKRLGINTKWWGDDSWDTMLSDPEDDDEEEENDDDDDGLYTPPPDYTSMLVFSPPALPDIFQSLITNFQPSLRNSEPANALYMLARFACLTCDNNWLEDLIIGATDAIEETFFNRPDDLTCLVFWLYNTTAWLHLMRCDNSINETCELLGSFVLIEEVINSVFVFIIRYIERRIDQLIDTALLDHSPLPAEFDGVQFESDWSFLRSFASKKKATAGGATPSPGGRNGHPTSPKQSSRPPSPGLPPSSPANSRSFQSIRQSFQRNRAGSVTPLSALFQDAPPVVTPNPGDITGFFDALQTMLTLSGINPALITQMWSQVIYWISCEIFNRILTRKKYICRSRAVQIGMNLGALEEWVEAVNLPRGVISHLSPVRDLLNWLQCLSSISEFANLVATIQTMKHLNPLQMRRAVRDYKYEVNESRMTEECSQYLAQLQKDWERHRVKLGVEALRREMGEREREREELASLHGDTGSHEAPSISSSSTETSLAQRNIDLLFDRDQDASSWEPAKSPEVLGEFLDSRYMLPLLLPSDPRMLSAAPKRPSMGDDEKRHSGQLSVNGDVRSASRASRRSHGTIPWRTKTKRLRDVGLETLQWVDGIGSASRWTRPVEPDENEEDEDIDHPPGYSSEDPHTDDGDLTITTEIRRVTPLTQKPSLRSKRGTGQTPVEPTAPKS</sequence>
<reference evidence="3 4" key="1">
    <citation type="submission" date="2019-02" db="EMBL/GenBank/DDBJ databases">
        <title>Genome sequencing of the rare red list fungi Dentipellis fragilis.</title>
        <authorList>
            <person name="Buettner E."/>
            <person name="Kellner H."/>
        </authorList>
    </citation>
    <scope>NUCLEOTIDE SEQUENCE [LARGE SCALE GENOMIC DNA]</scope>
    <source>
        <strain evidence="3 4">DSM 105465</strain>
    </source>
</reference>
<evidence type="ECO:0000313" key="4">
    <source>
        <dbReference type="Proteomes" id="UP000298327"/>
    </source>
</evidence>
<dbReference type="InterPro" id="IPR037986">
    <property type="entry name" value="Myo5p-like_CBD_DIL"/>
</dbReference>
<evidence type="ECO:0000256" key="1">
    <source>
        <dbReference type="SAM" id="MobiDB-lite"/>
    </source>
</evidence>
<feature type="compositionally biased region" description="Basic and acidic residues" evidence="1">
    <location>
        <begin position="673"/>
        <end position="684"/>
    </location>
</feature>
<feature type="compositionally biased region" description="Acidic residues" evidence="1">
    <location>
        <begin position="830"/>
        <end position="839"/>
    </location>
</feature>
<dbReference type="STRING" id="205917.A0A4Y9Z1H4"/>
<accession>A0A4Y9Z1H4</accession>
<name>A0A4Y9Z1H4_9AGAM</name>
<dbReference type="Proteomes" id="UP000298327">
    <property type="component" value="Unassembled WGS sequence"/>
</dbReference>
<dbReference type="PANTHER" id="PTHR16027:SF6">
    <property type="entry name" value="DILUTE DOMAIN-CONTAINING PROTEIN"/>
    <property type="match status" value="1"/>
</dbReference>
<feature type="region of interest" description="Disordered" evidence="1">
    <location>
        <begin position="433"/>
        <end position="477"/>
    </location>
</feature>
<organism evidence="3 4">
    <name type="scientific">Dentipellis fragilis</name>
    <dbReference type="NCBI Taxonomy" id="205917"/>
    <lineage>
        <taxon>Eukaryota</taxon>
        <taxon>Fungi</taxon>
        <taxon>Dikarya</taxon>
        <taxon>Basidiomycota</taxon>
        <taxon>Agaricomycotina</taxon>
        <taxon>Agaricomycetes</taxon>
        <taxon>Russulales</taxon>
        <taxon>Hericiaceae</taxon>
        <taxon>Dentipellis</taxon>
    </lineage>
</organism>
<evidence type="ECO:0000313" key="3">
    <source>
        <dbReference type="EMBL" id="TFY68372.1"/>
    </source>
</evidence>
<feature type="compositionally biased region" description="Low complexity" evidence="1">
    <location>
        <begin position="468"/>
        <end position="477"/>
    </location>
</feature>
<dbReference type="Gene3D" id="1.25.40.20">
    <property type="entry name" value="Ankyrin repeat-containing domain"/>
    <property type="match status" value="1"/>
</dbReference>
<feature type="compositionally biased region" description="Low complexity" evidence="1">
    <location>
        <begin position="434"/>
        <end position="443"/>
    </location>
</feature>
<feature type="compositionally biased region" description="Polar residues" evidence="1">
    <location>
        <begin position="868"/>
        <end position="893"/>
    </location>
</feature>
<feature type="compositionally biased region" description="Acidic residues" evidence="1">
    <location>
        <begin position="242"/>
        <end position="258"/>
    </location>
</feature>
<feature type="region of interest" description="Disordered" evidence="1">
    <location>
        <begin position="673"/>
        <end position="705"/>
    </location>
</feature>
<keyword evidence="4" id="KW-1185">Reference proteome</keyword>
<feature type="compositionally biased region" description="Pro residues" evidence="1">
    <location>
        <begin position="458"/>
        <end position="467"/>
    </location>
</feature>
<feature type="region of interest" description="Disordered" evidence="1">
    <location>
        <begin position="753"/>
        <end position="799"/>
    </location>
</feature>
<proteinExistence type="predicted"/>
<dbReference type="PANTHER" id="PTHR16027">
    <property type="entry name" value="DILUTE DOMAIN-CONTAINING PROTEIN YPR089W"/>
    <property type="match status" value="1"/>
</dbReference>
<feature type="region of interest" description="Disordered" evidence="1">
    <location>
        <begin position="822"/>
        <end position="893"/>
    </location>
</feature>
<dbReference type="OrthoDB" id="426293at2759"/>
<dbReference type="InterPro" id="IPR002710">
    <property type="entry name" value="Dilute_dom"/>
</dbReference>
<dbReference type="Pfam" id="PF13637">
    <property type="entry name" value="Ank_4"/>
    <property type="match status" value="1"/>
</dbReference>
<dbReference type="Pfam" id="PF01843">
    <property type="entry name" value="DIL"/>
    <property type="match status" value="1"/>
</dbReference>
<comment type="caution">
    <text evidence="3">The sequence shown here is derived from an EMBL/GenBank/DDBJ whole genome shotgun (WGS) entry which is preliminary data.</text>
</comment>